<keyword evidence="6 8" id="KW-0472">Membrane</keyword>
<organism evidence="13 14">
    <name type="scientific">Pontibacter silvestris</name>
    <dbReference type="NCBI Taxonomy" id="2305183"/>
    <lineage>
        <taxon>Bacteria</taxon>
        <taxon>Pseudomonadati</taxon>
        <taxon>Bacteroidota</taxon>
        <taxon>Cytophagia</taxon>
        <taxon>Cytophagales</taxon>
        <taxon>Hymenobacteraceae</taxon>
        <taxon>Pontibacter</taxon>
    </lineage>
</organism>
<evidence type="ECO:0000256" key="4">
    <source>
        <dbReference type="ARBA" id="ARBA00022692"/>
    </source>
</evidence>
<accession>A0ABW4X1Q0</accession>
<evidence type="ECO:0000259" key="11">
    <source>
        <dbReference type="Pfam" id="PF00593"/>
    </source>
</evidence>
<dbReference type="NCBIfam" id="TIGR04056">
    <property type="entry name" value="OMP_RagA_SusC"/>
    <property type="match status" value="1"/>
</dbReference>
<keyword evidence="4 8" id="KW-0812">Transmembrane</keyword>
<comment type="similarity">
    <text evidence="8 9">Belongs to the TonB-dependent receptor family.</text>
</comment>
<feature type="signal peptide" evidence="10">
    <location>
        <begin position="1"/>
        <end position="15"/>
    </location>
</feature>
<comment type="caution">
    <text evidence="13">The sequence shown here is derived from an EMBL/GenBank/DDBJ whole genome shotgun (WGS) entry which is preliminary data.</text>
</comment>
<evidence type="ECO:0000256" key="5">
    <source>
        <dbReference type="ARBA" id="ARBA00023077"/>
    </source>
</evidence>
<evidence type="ECO:0000256" key="6">
    <source>
        <dbReference type="ARBA" id="ARBA00023136"/>
    </source>
</evidence>
<protein>
    <submittedName>
        <fullName evidence="13">SusC/RagA family TonB-linked outer membrane protein</fullName>
    </submittedName>
</protein>
<dbReference type="InterPro" id="IPR000531">
    <property type="entry name" value="Beta-barrel_TonB"/>
</dbReference>
<name>A0ABW4X1Q0_9BACT</name>
<dbReference type="SUPFAM" id="SSF56935">
    <property type="entry name" value="Porins"/>
    <property type="match status" value="1"/>
</dbReference>
<dbReference type="InterPro" id="IPR037066">
    <property type="entry name" value="Plug_dom_sf"/>
</dbReference>
<comment type="subcellular location">
    <subcellularLocation>
        <location evidence="1 8">Cell outer membrane</location>
        <topology evidence="1 8">Multi-pass membrane protein</topology>
    </subcellularLocation>
</comment>
<sequence length="1031" mass="112643">MSLLLVFTLINSVLAQTQTVTGKVTAASDGSALPGVTVLEKGSTNGTTTGLNGEYQLTVSPNSVLVFRFIGMSTLEIPVNNRSTVNAQLETDQKVLDEVVVVGYGTQSKQTITGSTASLSSKDIAETPVTSVEQAIQGKAAGVFIQSNNGKLGQGIQVRVRGTSSLSASSQPLYVVDGIPITSENLSGTSAGTNPLADINFNDVESIEVLKDASAAAIYGARASNGVVIITTKKGKSGASRVNFTAQWGTSEPSRHRDFMNAEQYVQTMQRAGQGAAVQDFAAGYFETLEEAQDYYTSYVNGRLTRYSAGNEDWLTGAVNTNWEREAFQSASQAQYDLNFSGGNDKTTYYISGQYLDQTGIIVGNAFKRYSGRINLDNKVNNILNIGMNLSFANTQNDRVANDNAFSTPIQIVALSPITPIIDPRTGLLSGSLPGEASTYPVYYNPLLSVDNASYQTNVYRTIGNIYGQLKLSESLSFRSEFGLDQLNQNENSYYGQLTFRNTGTQNGFSEDGYTQVLNYNTNNYFSYKNIFNDDHSLDVTAGMSYQYSKTNSNLVQGQQFPSDAYRQISSAALISEGSSRETQYSFLSYFGRANYIFKNKYLLTASARVDGSSRFGSENRYGFFPAGSVGWIISEEDFFQDINVLTNLKVRASYGLTGNADILTDGQINNFASLGLFSGDAGYNGVAGQRITQIANPDLKWESTAQLDFGVDFGFLNDRLTGSFDYYRKNTRDLLLNVNVPATSGFATQLQNLGKLYNQGYELTLNSENFIGEFRWSTSFNAAYNKNRVTDIQGQVLGTNDLNRVIEGQPIGVFFGKEYAGVDPANGDALYYLNTENSDGTINRATTSDYNEAENVILGNPTPTFTGGLTNNFAYKGFDLSFTFQAVAGNKIYNGGGQYMSANGSNGFDNQTADQINYWNQPGDITDVPEPRLWYGNGTAASSRYLSDGDYVRLKTFSFGYNLPKNLISKFKMQKARLFMNAYNLFMVTGYKGWDPEVNADYQASNINLGVDFYSAPQPRTITFGVNVGF</sequence>
<evidence type="ECO:0000256" key="9">
    <source>
        <dbReference type="RuleBase" id="RU003357"/>
    </source>
</evidence>
<dbReference type="InterPro" id="IPR036942">
    <property type="entry name" value="Beta-barrel_TonB_sf"/>
</dbReference>
<gene>
    <name evidence="13" type="ORF">ACFSKU_13580</name>
</gene>
<evidence type="ECO:0000256" key="8">
    <source>
        <dbReference type="PROSITE-ProRule" id="PRU01360"/>
    </source>
</evidence>
<evidence type="ECO:0000256" key="1">
    <source>
        <dbReference type="ARBA" id="ARBA00004571"/>
    </source>
</evidence>
<dbReference type="Proteomes" id="UP001597369">
    <property type="component" value="Unassembled WGS sequence"/>
</dbReference>
<dbReference type="InterPro" id="IPR008969">
    <property type="entry name" value="CarboxyPept-like_regulatory"/>
</dbReference>
<dbReference type="InterPro" id="IPR039426">
    <property type="entry name" value="TonB-dep_rcpt-like"/>
</dbReference>
<reference evidence="14" key="1">
    <citation type="journal article" date="2019" name="Int. J. Syst. Evol. Microbiol.">
        <title>The Global Catalogue of Microorganisms (GCM) 10K type strain sequencing project: providing services to taxonomists for standard genome sequencing and annotation.</title>
        <authorList>
            <consortium name="The Broad Institute Genomics Platform"/>
            <consortium name="The Broad Institute Genome Sequencing Center for Infectious Disease"/>
            <person name="Wu L."/>
            <person name="Ma J."/>
        </authorList>
    </citation>
    <scope>NUCLEOTIDE SEQUENCE [LARGE SCALE GENOMIC DNA]</scope>
    <source>
        <strain evidence="14">JCM 16545</strain>
    </source>
</reference>
<evidence type="ECO:0000256" key="3">
    <source>
        <dbReference type="ARBA" id="ARBA00022452"/>
    </source>
</evidence>
<dbReference type="InterPro" id="IPR023997">
    <property type="entry name" value="TonB-dep_OMP_SusC/RagA_CS"/>
</dbReference>
<dbReference type="EMBL" id="JBHUHV010000039">
    <property type="protein sequence ID" value="MFD2067920.1"/>
    <property type="molecule type" value="Genomic_DNA"/>
</dbReference>
<evidence type="ECO:0000256" key="10">
    <source>
        <dbReference type="SAM" id="SignalP"/>
    </source>
</evidence>
<dbReference type="Gene3D" id="2.170.130.10">
    <property type="entry name" value="TonB-dependent receptor, plug domain"/>
    <property type="match status" value="1"/>
</dbReference>
<evidence type="ECO:0000256" key="7">
    <source>
        <dbReference type="ARBA" id="ARBA00023237"/>
    </source>
</evidence>
<keyword evidence="14" id="KW-1185">Reference proteome</keyword>
<dbReference type="SUPFAM" id="SSF49464">
    <property type="entry name" value="Carboxypeptidase regulatory domain-like"/>
    <property type="match status" value="1"/>
</dbReference>
<proteinExistence type="inferred from homology"/>
<dbReference type="Pfam" id="PF07715">
    <property type="entry name" value="Plug"/>
    <property type="match status" value="1"/>
</dbReference>
<keyword evidence="2 8" id="KW-0813">Transport</keyword>
<dbReference type="InterPro" id="IPR012910">
    <property type="entry name" value="Plug_dom"/>
</dbReference>
<dbReference type="Pfam" id="PF00593">
    <property type="entry name" value="TonB_dep_Rec_b-barrel"/>
    <property type="match status" value="1"/>
</dbReference>
<keyword evidence="10" id="KW-0732">Signal</keyword>
<evidence type="ECO:0000313" key="13">
    <source>
        <dbReference type="EMBL" id="MFD2067920.1"/>
    </source>
</evidence>
<dbReference type="RefSeq" id="WP_229958502.1">
    <property type="nucleotide sequence ID" value="NZ_JAJJWI010000003.1"/>
</dbReference>
<keyword evidence="3 8" id="KW-1134">Transmembrane beta strand</keyword>
<dbReference type="InterPro" id="IPR023996">
    <property type="entry name" value="TonB-dep_OMP_SusC/RagA"/>
</dbReference>
<feature type="chain" id="PRO_5047109043" evidence="10">
    <location>
        <begin position="16"/>
        <end position="1031"/>
    </location>
</feature>
<evidence type="ECO:0000256" key="2">
    <source>
        <dbReference type="ARBA" id="ARBA00022448"/>
    </source>
</evidence>
<dbReference type="PROSITE" id="PS52016">
    <property type="entry name" value="TONB_DEPENDENT_REC_3"/>
    <property type="match status" value="1"/>
</dbReference>
<keyword evidence="7 8" id="KW-0998">Cell outer membrane</keyword>
<keyword evidence="5 9" id="KW-0798">TonB box</keyword>
<evidence type="ECO:0000259" key="12">
    <source>
        <dbReference type="Pfam" id="PF07715"/>
    </source>
</evidence>
<dbReference type="Gene3D" id="2.40.170.20">
    <property type="entry name" value="TonB-dependent receptor, beta-barrel domain"/>
    <property type="match status" value="1"/>
</dbReference>
<evidence type="ECO:0000313" key="14">
    <source>
        <dbReference type="Proteomes" id="UP001597369"/>
    </source>
</evidence>
<dbReference type="Gene3D" id="2.60.40.1120">
    <property type="entry name" value="Carboxypeptidase-like, regulatory domain"/>
    <property type="match status" value="1"/>
</dbReference>
<dbReference type="NCBIfam" id="TIGR04057">
    <property type="entry name" value="SusC_RagA_signa"/>
    <property type="match status" value="1"/>
</dbReference>
<dbReference type="Pfam" id="PF13715">
    <property type="entry name" value="CarbopepD_reg_2"/>
    <property type="match status" value="1"/>
</dbReference>
<feature type="domain" description="TonB-dependent receptor-like beta-barrel" evidence="11">
    <location>
        <begin position="455"/>
        <end position="986"/>
    </location>
</feature>
<feature type="domain" description="TonB-dependent receptor plug" evidence="12">
    <location>
        <begin position="109"/>
        <end position="227"/>
    </location>
</feature>